<dbReference type="Gene3D" id="1.10.510.10">
    <property type="entry name" value="Transferase(Phosphotransferase) domain 1"/>
    <property type="match status" value="1"/>
</dbReference>
<feature type="region of interest" description="Disordered" evidence="1">
    <location>
        <begin position="386"/>
        <end position="465"/>
    </location>
</feature>
<organism evidence="2 3">
    <name type="scientific">Aspergillus piperis CBS 112811</name>
    <dbReference type="NCBI Taxonomy" id="1448313"/>
    <lineage>
        <taxon>Eukaryota</taxon>
        <taxon>Fungi</taxon>
        <taxon>Dikarya</taxon>
        <taxon>Ascomycota</taxon>
        <taxon>Pezizomycotina</taxon>
        <taxon>Eurotiomycetes</taxon>
        <taxon>Eurotiomycetidae</taxon>
        <taxon>Eurotiales</taxon>
        <taxon>Aspergillaceae</taxon>
        <taxon>Aspergillus</taxon>
        <taxon>Aspergillus subgen. Circumdati</taxon>
    </lineage>
</organism>
<feature type="region of interest" description="Disordered" evidence="1">
    <location>
        <begin position="635"/>
        <end position="680"/>
    </location>
</feature>
<evidence type="ECO:0000313" key="2">
    <source>
        <dbReference type="EMBL" id="RAH62009.1"/>
    </source>
</evidence>
<accession>A0A8G1RC52</accession>
<feature type="compositionally biased region" description="Polar residues" evidence="1">
    <location>
        <begin position="666"/>
        <end position="680"/>
    </location>
</feature>
<protein>
    <submittedName>
        <fullName evidence="2">Metalloprotease m41 ftsh</fullName>
    </submittedName>
</protein>
<gene>
    <name evidence="2" type="ORF">BO85DRAFT_465847</name>
</gene>
<feature type="compositionally biased region" description="Basic residues" evidence="1">
    <location>
        <begin position="435"/>
        <end position="444"/>
    </location>
</feature>
<dbReference type="AlphaFoldDB" id="A0A8G1RC52"/>
<evidence type="ECO:0000313" key="3">
    <source>
        <dbReference type="Proteomes" id="UP000249526"/>
    </source>
</evidence>
<name>A0A8G1RC52_9EURO</name>
<dbReference type="Proteomes" id="UP000249526">
    <property type="component" value="Unassembled WGS sequence"/>
</dbReference>
<dbReference type="SUPFAM" id="SSF56112">
    <property type="entry name" value="Protein kinase-like (PK-like)"/>
    <property type="match status" value="1"/>
</dbReference>
<dbReference type="GeneID" id="37165494"/>
<reference evidence="2 3" key="1">
    <citation type="submission" date="2018-02" db="EMBL/GenBank/DDBJ databases">
        <title>The genomes of Aspergillus section Nigri reveals drivers in fungal speciation.</title>
        <authorList>
            <consortium name="DOE Joint Genome Institute"/>
            <person name="Vesth T.C."/>
            <person name="Nybo J."/>
            <person name="Theobald S."/>
            <person name="Brandl J."/>
            <person name="Frisvad J.C."/>
            <person name="Nielsen K.F."/>
            <person name="Lyhne E.K."/>
            <person name="Kogle M.E."/>
            <person name="Kuo A."/>
            <person name="Riley R."/>
            <person name="Clum A."/>
            <person name="Nolan M."/>
            <person name="Lipzen A."/>
            <person name="Salamov A."/>
            <person name="Henrissat B."/>
            <person name="Wiebenga A."/>
            <person name="De vries R.P."/>
            <person name="Grigoriev I.V."/>
            <person name="Mortensen U.H."/>
            <person name="Andersen M.R."/>
            <person name="Baker S.E."/>
        </authorList>
    </citation>
    <scope>NUCLEOTIDE SEQUENCE [LARGE SCALE GENOMIC DNA]</scope>
    <source>
        <strain evidence="2 3">CBS 112811</strain>
    </source>
</reference>
<dbReference type="InterPro" id="IPR052396">
    <property type="entry name" value="Meiotic_Drive_Suppr_Kinase"/>
</dbReference>
<keyword evidence="2" id="KW-0645">Protease</keyword>
<dbReference type="EMBL" id="KZ825055">
    <property type="protein sequence ID" value="RAH62009.1"/>
    <property type="molecule type" value="Genomic_DNA"/>
</dbReference>
<evidence type="ECO:0000256" key="1">
    <source>
        <dbReference type="SAM" id="MobiDB-lite"/>
    </source>
</evidence>
<dbReference type="InterPro" id="IPR011009">
    <property type="entry name" value="Kinase-like_dom_sf"/>
</dbReference>
<keyword evidence="2" id="KW-0482">Metalloprotease</keyword>
<dbReference type="PANTHER" id="PTHR37171:SF1">
    <property type="entry name" value="SERINE_THREONINE-PROTEIN KINASE YRZF-RELATED"/>
    <property type="match status" value="1"/>
</dbReference>
<dbReference type="PANTHER" id="PTHR37171">
    <property type="entry name" value="SERINE/THREONINE-PROTEIN KINASE YRZF-RELATED"/>
    <property type="match status" value="1"/>
</dbReference>
<dbReference type="GO" id="GO:0006508">
    <property type="term" value="P:proteolysis"/>
    <property type="evidence" value="ECO:0007669"/>
    <property type="project" value="UniProtKB-KW"/>
</dbReference>
<dbReference type="RefSeq" id="XP_025519931.1">
    <property type="nucleotide sequence ID" value="XM_025662092.1"/>
</dbReference>
<keyword evidence="3" id="KW-1185">Reference proteome</keyword>
<dbReference type="GO" id="GO:0008237">
    <property type="term" value="F:metallopeptidase activity"/>
    <property type="evidence" value="ECO:0007669"/>
    <property type="project" value="UniProtKB-KW"/>
</dbReference>
<sequence>MEHDLNTLLERLRQAEQRVEPSTLLDATLTTQDGPTNPVSRIRPKRLVPWEGFPASQVAIWEAFDKEGPGFATHRAFATKGQLDLIRQDILPIRSELHLQYFQRDTVDRFVNSVLKEIHKNDRLRRRFKLHGHLSFKDNNNADDMTSPLETSMQQLRIAESVQHVPSTRGRARSAQRPIHRRRRNRRADQFCVHVISDDQRVPVYAVEHKAPHKLSLAEILAGLHEMDLEKDVINTDGDSFEYHATRLVAAVITQLFSYMLDVGVQHGYICTGEAFICLRITEDPSVVQYYLLVPNRDVTDGDELRPHRTAVAQVLAFMLNAVQADRPSQAWYNAADNLDTWEVEYLDILKQIPQSVRKEPPSSVYKPPSWKPVDRSPYMLRRCCQPDFQPSRKSQGTGDKDGHGDEAGASSSPPSPSPPPNNASRRARGDRGRGRGRGRRRGRGRESQEASGCRPKGAENPKNAIQDQYCTMKCLRGLAKKGPLDPQCPNVQRHGHLVHKINARDLTRLLSDQLSRDREIGFEQLHIVGRTGFLLKATLLSHGYTVVLKATSAEQLPSLGQEVKAYHHLRSLQGTHVPVCVMTEQTAPSYREQRNEVLEQISACGVIHSDPEWRNILWNEETGGLVIIDFESPPKNSGSRREIFRARQKPTSRLPLGELPGNLVAQESTFPRKTNQTGQ</sequence>
<proteinExistence type="predicted"/>
<keyword evidence="2" id="KW-0378">Hydrolase</keyword>